<dbReference type="GO" id="GO:0031145">
    <property type="term" value="P:anaphase-promoting complex-dependent catabolic process"/>
    <property type="evidence" value="ECO:0007669"/>
    <property type="project" value="TreeGrafter"/>
</dbReference>
<dbReference type="GO" id="GO:0060090">
    <property type="term" value="F:molecular adaptor activity"/>
    <property type="evidence" value="ECO:0007669"/>
    <property type="project" value="TreeGrafter"/>
</dbReference>
<dbReference type="Pfam" id="PF12937">
    <property type="entry name" value="F-box-like"/>
    <property type="match status" value="1"/>
</dbReference>
<dbReference type="InterPro" id="IPR048971">
    <property type="entry name" value="Apc1_3rd"/>
</dbReference>
<evidence type="ECO:0000259" key="7">
    <source>
        <dbReference type="PROSITE" id="PS50181"/>
    </source>
</evidence>
<dbReference type="InterPro" id="IPR001810">
    <property type="entry name" value="F-box_dom"/>
</dbReference>
<dbReference type="Pfam" id="PF12859">
    <property type="entry name" value="ANAPC1"/>
    <property type="match status" value="1"/>
</dbReference>
<dbReference type="Pfam" id="PF20518">
    <property type="entry name" value="Apc1_MidN"/>
    <property type="match status" value="1"/>
</dbReference>
<dbReference type="InterPro" id="IPR036047">
    <property type="entry name" value="F-box-like_dom_sf"/>
</dbReference>
<reference evidence="8 9" key="1">
    <citation type="journal article" date="2019" name="Philos. Trans. R. Soc. Lond., B, Biol. Sci.">
        <title>Ant behaviour and brain gene expression of defending hosts depend on the ecological success of the intruding social parasite.</title>
        <authorList>
            <person name="Kaur R."/>
            <person name="Stoldt M."/>
            <person name="Jongepier E."/>
            <person name="Feldmeyer B."/>
            <person name="Menzel F."/>
            <person name="Bornberg-Bauer E."/>
            <person name="Foitzik S."/>
        </authorList>
    </citation>
    <scope>NUCLEOTIDE SEQUENCE [LARGE SCALE GENOMIC DNA]</scope>
    <source>
        <tissue evidence="8">Whole body</tissue>
    </source>
</reference>
<gene>
    <name evidence="8" type="ORF">DBV15_05240</name>
</gene>
<dbReference type="InterPro" id="IPR011989">
    <property type="entry name" value="ARM-like"/>
</dbReference>
<evidence type="ECO:0000256" key="2">
    <source>
        <dbReference type="ARBA" id="ARBA00022618"/>
    </source>
</evidence>
<dbReference type="Gene3D" id="3.80.10.10">
    <property type="entry name" value="Ribonuclease Inhibitor"/>
    <property type="match status" value="1"/>
</dbReference>
<dbReference type="SUPFAM" id="SSF81383">
    <property type="entry name" value="F-box domain"/>
    <property type="match status" value="1"/>
</dbReference>
<dbReference type="Pfam" id="PF21282">
    <property type="entry name" value="APC1_3rd"/>
    <property type="match status" value="1"/>
</dbReference>
<comment type="caution">
    <text evidence="8">The sequence shown here is derived from an EMBL/GenBank/DDBJ whole genome shotgun (WGS) entry which is preliminary data.</text>
</comment>
<feature type="domain" description="F-box" evidence="7">
    <location>
        <begin position="199"/>
        <end position="246"/>
    </location>
</feature>
<dbReference type="GO" id="GO:0051301">
    <property type="term" value="P:cell division"/>
    <property type="evidence" value="ECO:0007669"/>
    <property type="project" value="UniProtKB-KW"/>
</dbReference>
<evidence type="ECO:0000256" key="6">
    <source>
        <dbReference type="SAM" id="MobiDB-lite"/>
    </source>
</evidence>
<keyword evidence="5" id="KW-0131">Cell cycle</keyword>
<evidence type="ECO:0000256" key="5">
    <source>
        <dbReference type="ARBA" id="ARBA00023306"/>
    </source>
</evidence>
<keyword evidence="4" id="KW-0498">Mitosis</keyword>
<dbReference type="InterPro" id="IPR032675">
    <property type="entry name" value="LRR_dom_sf"/>
</dbReference>
<dbReference type="GO" id="GO:0005680">
    <property type="term" value="C:anaphase-promoting complex"/>
    <property type="evidence" value="ECO:0007669"/>
    <property type="project" value="InterPro"/>
</dbReference>
<evidence type="ECO:0000313" key="9">
    <source>
        <dbReference type="Proteomes" id="UP000310200"/>
    </source>
</evidence>
<evidence type="ECO:0000256" key="1">
    <source>
        <dbReference type="ARBA" id="ARBA00010547"/>
    </source>
</evidence>
<dbReference type="Pfam" id="PF18122">
    <property type="entry name" value="APC1_C"/>
    <property type="match status" value="1"/>
</dbReference>
<name>A0A4S2KLF0_9HYME</name>
<feature type="region of interest" description="Disordered" evidence="6">
    <location>
        <begin position="884"/>
        <end position="917"/>
    </location>
</feature>
<feature type="non-terminal residue" evidence="8">
    <location>
        <position position="1"/>
    </location>
</feature>
<sequence length="2527" mass="284905">IEFHEAVYPVRVCIYEIFNPGNVIQILAQDSNNHWIQLWDESSHQIIPPQSRLFSPPLHPCNFKTKMLRLVFKGSSDKTFTKLDAVMLIGTSDLILSRNPNESLSNLLKRINSIYSSHHDHVHNLTADSKNAHLDIDHLQRNFPDYCNNLKHKKVSQEKTPGYEQPLDQRCPCRILLKSNSNCAKSMELSLDESKELSRCSLSALPNEILLKIFKYLDVVTLCRMNEVNNTRFDILTRDSLLYTCLNMRWIKSDKKYMCKLFCYFTPRCEYLQQLDLTGCNFDVNDFVNFLDNCGRRLTHLRLSDCNDGECLNPVLLKTSETCKNLKELDLSDSDGIDDEGFSYLEGLNNLEHLNLSRSGITTERLCKILQNNQRIRQLSAGFKDFIDDAVLIELKNSCHDLEVIDSFLYARRLTSEGINALANCKNLQQVALDIYGYPADDESLFRLLSSYQNLQDVTLFDGVLTDRRLELLAQCKNVKRIGLSNIILDIPDNCSVILKQCPKLEWITFRFCNINQLTNQLVNQWKERYPHVSVYPANLDETRERMIAASEPVEYKPGGQEIIEKHPGSLISQQLSNNRTVGGENVLLKRFSEVNISDKSPEETWLVRSNKICEEEELYYSGKVAVHCKGNQTTRVLKATYTCETDIKHALWCTFHTSIPDHLTKSKEHEIDGSSVDRSIECICLLDSYTLKVFTENGEDYVSALQFQVSAVWPTKYGIILEKSQVPITDSRYVSFESSRLPAQQDNNLPVAFSLMHPLDEICPLLIKHGSVSYMNESSQQIIFTSSEPSFAVVYDTKTGLHSIYKIRKASAEECQIVCGSNDTMSLFNHSTNMSPLNVGSNLSANKSCTNKGPLSPFLFGISSLQINNTGISLGLSNTPFGSRTTSYSTNSGGPSPSQQQQHSRSQSSMATISRCQSPTHSVAMSPLLGAPVNSNTYHSRLHQTLMVTALNQTHSPAVSYNSIRLKDIPTASKPLYPEICLEHVWTENVGLSKDTGRASKVFLTSDLVGQNYLGYLIPNRSQLSLVRLEKTNKQQQIIFGMVTNIVAKDAISLSNLHMIAIVDLSNGIALYTGVTCVGKLHIPGMLSNFTGNNYFLSNSNHKLGSPFPRRSSLISQSCTASHEIKLEEALHLLSPVSGNCARPPILLENSLLDTNFLALKETVGNELTYEVTVECGKKQYFRITLPVSSTSPLVTKCLHTLRSVLQKDLAMQLLIKWYGARNAPGPQDFSPAQEWDLFLIVLFTLLGYDVEKLRLMRNNEKDQCTERNSPMVLPKKQKTSNCGSTDDWLYILNSNEYKNSRTFASNVLKGQKISNFLGTTSQSAESSNVGKINVQAVLFPHFPLILFSLHLLYEELKLNSVISESLPLLGQLLYQLSMDLKFEMYAHHYFLDSPSLSYLKTMKSQINDSDLRKIAFLSYMPRKPPGIFETLNIMLDGADVTAFPYLSHVNPRTRNIVYLIALIANENRVDVIEMEKYIKLIVPAGNRIDLQESGSKTDKEILKKLEKPTTDRIILLYHEMGMRKEDLETLPPAVSLMIKDVMHRCRESPPSNWPMQVYELIDRQDLAVLDKHLKPSSRLQYTDGETRDYAIKDEQDDGMEFDDMILKLRFSKDHRIAEVRRLLNSSKPMRIAIVQRSNVSDHEFIEEQERHLLTLCTRTMALPVARGMFTLRTSTPMITEQLPIPRLCLTGKAPPRGTTVELTHIDVPPNMNLWPLFHNGIAAGLCIHPDAANIDSTWIVYNKQQQGEYGVEHSGFLMALGLNGHLKNLAPLSTYEYLADCHEATSVGLLLGLSATHRGTMNVSMTKLLSLHVETLLPPTSIELNVQQNVQVAALMGVGLVYQGTAHRHISHALLSEIGRPPGPEMKNCVDRESYSLAAGLALGLVVLGSGGGTDIPASIPDTLHYYMVGGHIRPFSGAQKDKYKSPSYQIREGDSINIDVTSPGATIALGLMYFNTGNRAVAEWMQPPDTQYLLEFVRPDFLLLRVLAKSLILWDDIEPTKLWVSSHVPNIVYKYRLQKPTPEVTQNVDLETINQAYCNIIAGACMALGLKYAGTANKNAFKTLYNYAQMFTALSHKTIAELAGKSTVETCLNVVLLSTAVVMAGTGNLDIMRICRHIRTRVGPASGVVTYGSHLATHMALGLLFLGGGRYTLSNSPNAVAALIISLFPKFPTHSNDNRYHLQALRHLYVLAAEPRIILPRDIDTGQYCYATIHLTFETDKEAEGQEISLQAPCLLPQLCSLKKIELKDSRYWKITFLKHHNWQQLENMLERHDFLSIKQRAGCLSYLEDPHGFRSLVAQTLTTENAIAWAARPEHVTSFTNDKTVLNIVTYFLQWSKKGMVRSECIKYSSQNDVQCKMPEFEQYFLHIFAIIVYECITKDKVSLIPSWLHIIKSIKIIEEQPNSFAIWQIKLLSSQISRRNNFADDENPLFSIESMLAIKQKTAIILDKWEHEMKSVFKEYLTNGMVQADTTTLAKMCAYFIFYGIPYPIEDKSILNSVTTMQCSSSTPNITLYKLRKILQTV</sequence>
<proteinExistence type="inferred from homology"/>
<dbReference type="PANTHER" id="PTHR12827">
    <property type="entry name" value="MEIOTIC CHECKPOINT REGULATOR TSG24 FAMILY MEMBER"/>
    <property type="match status" value="1"/>
</dbReference>
<feature type="non-terminal residue" evidence="8">
    <location>
        <position position="2527"/>
    </location>
</feature>
<dbReference type="InterPro" id="IPR046794">
    <property type="entry name" value="Apc1_MidN"/>
</dbReference>
<evidence type="ECO:0000256" key="3">
    <source>
        <dbReference type="ARBA" id="ARBA00022737"/>
    </source>
</evidence>
<dbReference type="SUPFAM" id="SSF52047">
    <property type="entry name" value="RNI-like"/>
    <property type="match status" value="1"/>
</dbReference>
<dbReference type="GO" id="GO:0070979">
    <property type="term" value="P:protein K11-linked ubiquitination"/>
    <property type="evidence" value="ECO:0007669"/>
    <property type="project" value="TreeGrafter"/>
</dbReference>
<feature type="compositionally biased region" description="Low complexity" evidence="6">
    <location>
        <begin position="893"/>
        <end position="910"/>
    </location>
</feature>
<organism evidence="8 9">
    <name type="scientific">Temnothorax longispinosus</name>
    <dbReference type="NCBI Taxonomy" id="300112"/>
    <lineage>
        <taxon>Eukaryota</taxon>
        <taxon>Metazoa</taxon>
        <taxon>Ecdysozoa</taxon>
        <taxon>Arthropoda</taxon>
        <taxon>Hexapoda</taxon>
        <taxon>Insecta</taxon>
        <taxon>Pterygota</taxon>
        <taxon>Neoptera</taxon>
        <taxon>Endopterygota</taxon>
        <taxon>Hymenoptera</taxon>
        <taxon>Apocrita</taxon>
        <taxon>Aculeata</taxon>
        <taxon>Formicoidea</taxon>
        <taxon>Formicidae</taxon>
        <taxon>Myrmicinae</taxon>
        <taxon>Temnothorax</taxon>
    </lineage>
</organism>
<dbReference type="EMBL" id="QBLH01001966">
    <property type="protein sequence ID" value="TGZ50515.1"/>
    <property type="molecule type" value="Genomic_DNA"/>
</dbReference>
<dbReference type="PROSITE" id="PS50181">
    <property type="entry name" value="FBOX"/>
    <property type="match status" value="1"/>
</dbReference>
<dbReference type="STRING" id="300112.A0A4S2KLF0"/>
<dbReference type="InterPro" id="IPR049255">
    <property type="entry name" value="Apc1_N"/>
</dbReference>
<keyword evidence="2" id="KW-0132">Cell division</keyword>
<dbReference type="PANTHER" id="PTHR12827:SF3">
    <property type="entry name" value="ANAPHASE-PROMOTING COMPLEX SUBUNIT 1"/>
    <property type="match status" value="1"/>
</dbReference>
<evidence type="ECO:0000313" key="8">
    <source>
        <dbReference type="EMBL" id="TGZ50515.1"/>
    </source>
</evidence>
<dbReference type="InterPro" id="IPR041221">
    <property type="entry name" value="APC1_C"/>
</dbReference>
<keyword evidence="9" id="KW-1185">Reference proteome</keyword>
<accession>A0A4S2KLF0</accession>
<protein>
    <recommendedName>
        <fullName evidence="7">F-box domain-containing protein</fullName>
    </recommendedName>
</protein>
<comment type="similarity">
    <text evidence="1">Belongs to the APC1 family.</text>
</comment>
<dbReference type="InterPro" id="IPR024990">
    <property type="entry name" value="Apc1"/>
</dbReference>
<keyword evidence="3" id="KW-0677">Repeat</keyword>
<evidence type="ECO:0000256" key="4">
    <source>
        <dbReference type="ARBA" id="ARBA00022776"/>
    </source>
</evidence>
<dbReference type="GO" id="GO:0007091">
    <property type="term" value="P:metaphase/anaphase transition of mitotic cell cycle"/>
    <property type="evidence" value="ECO:0007669"/>
    <property type="project" value="TreeGrafter"/>
</dbReference>
<dbReference type="Proteomes" id="UP000310200">
    <property type="component" value="Unassembled WGS sequence"/>
</dbReference>
<dbReference type="Gene3D" id="1.25.10.10">
    <property type="entry name" value="Leucine-rich Repeat Variant"/>
    <property type="match status" value="2"/>
</dbReference>